<dbReference type="AlphaFoldDB" id="G6Y9F7"/>
<dbReference type="EMBL" id="AGSN01000101">
    <property type="protein sequence ID" value="EHH11663.1"/>
    <property type="molecule type" value="Genomic_DNA"/>
</dbReference>
<evidence type="ECO:0000313" key="1">
    <source>
        <dbReference type="EMBL" id="EHH11663.1"/>
    </source>
</evidence>
<sequence length="52" mass="5764">MRWALLIIIAGVAGFYLWDQLANDGKYTAQVERGFDQAASFPGELGIQVTFN</sequence>
<evidence type="ECO:0000313" key="2">
    <source>
        <dbReference type="Proteomes" id="UP000002949"/>
    </source>
</evidence>
<protein>
    <submittedName>
        <fullName evidence="1">Uncharacterized protein</fullName>
    </submittedName>
</protein>
<organism evidence="1 2">
    <name type="scientific">Mesorhizobium amorphae CCNWGS0123</name>
    <dbReference type="NCBI Taxonomy" id="1082933"/>
    <lineage>
        <taxon>Bacteria</taxon>
        <taxon>Pseudomonadati</taxon>
        <taxon>Pseudomonadota</taxon>
        <taxon>Alphaproteobacteria</taxon>
        <taxon>Hyphomicrobiales</taxon>
        <taxon>Phyllobacteriaceae</taxon>
        <taxon>Mesorhizobium</taxon>
    </lineage>
</organism>
<dbReference type="PATRIC" id="fig|1082933.3.peg.2498"/>
<name>G6Y9F7_9HYPH</name>
<gene>
    <name evidence="1" type="ORF">MEA186_12883</name>
</gene>
<dbReference type="Proteomes" id="UP000002949">
    <property type="component" value="Unassembled WGS sequence"/>
</dbReference>
<accession>G6Y9F7</accession>
<reference evidence="1 2" key="1">
    <citation type="journal article" date="2012" name="J. Bacteriol.">
        <title>Draft Genome Sequence of Plant Growth-Promoting Rhizobium Mesorhizobium amorphae, Isolated from Zinc-Lead Mine Tailings.</title>
        <authorList>
            <person name="Hao X."/>
            <person name="Lin Y."/>
            <person name="Johnstone L."/>
            <person name="Baltrus D.A."/>
            <person name="Miller S.J."/>
            <person name="Wei G."/>
            <person name="Rensing C."/>
        </authorList>
    </citation>
    <scope>NUCLEOTIDE SEQUENCE [LARGE SCALE GENOMIC DNA]</scope>
    <source>
        <strain evidence="1 2">CCNWGS0123</strain>
    </source>
</reference>
<proteinExistence type="predicted"/>
<keyword evidence="2" id="KW-1185">Reference proteome</keyword>